<name>A0A6C0D3G3_9ZZZZ</name>
<dbReference type="EMBL" id="MN739530">
    <property type="protein sequence ID" value="QHT10993.1"/>
    <property type="molecule type" value="Genomic_DNA"/>
</dbReference>
<dbReference type="InterPro" id="IPR013320">
    <property type="entry name" value="ConA-like_dom_sf"/>
</dbReference>
<dbReference type="Pfam" id="PF13385">
    <property type="entry name" value="Laminin_G_3"/>
    <property type="match status" value="1"/>
</dbReference>
<feature type="transmembrane region" description="Helical" evidence="1">
    <location>
        <begin position="6"/>
        <end position="25"/>
    </location>
</feature>
<dbReference type="Gene3D" id="2.60.120.200">
    <property type="match status" value="1"/>
</dbReference>
<evidence type="ECO:0000313" key="2">
    <source>
        <dbReference type="EMBL" id="QHT10993.1"/>
    </source>
</evidence>
<sequence>MNLVLIILGIIIVFLVYILYQYFYASSSSLSSTANLNGAQAAITSLASPANTSYGYSIWIYVNNWDSSTIKTIFNRAKNLKLYLDQTAPTLKLDVTMSDGTTQTAVVTTNFPIQRWVFLAVSADGQYFDVYMDGKLVKSQRMYTGGATSGVGPAVPGDATVPMYLGNSPASGMDAVVASFQRYTNPIDPQTAWSTYMAGNGSSSWNPFSGINVNLDILKNASTYSTITLW</sequence>
<keyword evidence="1" id="KW-1133">Transmembrane helix</keyword>
<organism evidence="2">
    <name type="scientific">viral metagenome</name>
    <dbReference type="NCBI Taxonomy" id="1070528"/>
    <lineage>
        <taxon>unclassified sequences</taxon>
        <taxon>metagenomes</taxon>
        <taxon>organismal metagenomes</taxon>
    </lineage>
</organism>
<reference evidence="2" key="1">
    <citation type="journal article" date="2020" name="Nature">
        <title>Giant virus diversity and host interactions through global metagenomics.</title>
        <authorList>
            <person name="Schulz F."/>
            <person name="Roux S."/>
            <person name="Paez-Espino D."/>
            <person name="Jungbluth S."/>
            <person name="Walsh D.A."/>
            <person name="Denef V.J."/>
            <person name="McMahon K.D."/>
            <person name="Konstantinidis K.T."/>
            <person name="Eloe-Fadrosh E.A."/>
            <person name="Kyrpides N.C."/>
            <person name="Woyke T."/>
        </authorList>
    </citation>
    <scope>NUCLEOTIDE SEQUENCE</scope>
    <source>
        <strain evidence="2">GVMAG-M-3300023174-111</strain>
    </source>
</reference>
<accession>A0A6C0D3G3</accession>
<protein>
    <recommendedName>
        <fullName evidence="3">Lectin/glucanase superfamily protein</fullName>
    </recommendedName>
</protein>
<keyword evidence="1" id="KW-0812">Transmembrane</keyword>
<proteinExistence type="predicted"/>
<dbReference type="SUPFAM" id="SSF49899">
    <property type="entry name" value="Concanavalin A-like lectins/glucanases"/>
    <property type="match status" value="1"/>
</dbReference>
<evidence type="ECO:0000256" key="1">
    <source>
        <dbReference type="SAM" id="Phobius"/>
    </source>
</evidence>
<keyword evidence="1" id="KW-0472">Membrane</keyword>
<evidence type="ECO:0008006" key="3">
    <source>
        <dbReference type="Google" id="ProtNLM"/>
    </source>
</evidence>
<dbReference type="AlphaFoldDB" id="A0A6C0D3G3"/>